<name>A0A3N4HX41_ASCIM</name>
<protein>
    <submittedName>
        <fullName evidence="1">Uncharacterized protein</fullName>
    </submittedName>
</protein>
<accession>A0A3N4HX41</accession>
<dbReference type="Proteomes" id="UP000275078">
    <property type="component" value="Unassembled WGS sequence"/>
</dbReference>
<dbReference type="EMBL" id="ML119713">
    <property type="protein sequence ID" value="RPA78239.1"/>
    <property type="molecule type" value="Genomic_DNA"/>
</dbReference>
<reference evidence="1 2" key="1">
    <citation type="journal article" date="2018" name="Nat. Ecol. Evol.">
        <title>Pezizomycetes genomes reveal the molecular basis of ectomycorrhizal truffle lifestyle.</title>
        <authorList>
            <person name="Murat C."/>
            <person name="Payen T."/>
            <person name="Noel B."/>
            <person name="Kuo A."/>
            <person name="Morin E."/>
            <person name="Chen J."/>
            <person name="Kohler A."/>
            <person name="Krizsan K."/>
            <person name="Balestrini R."/>
            <person name="Da Silva C."/>
            <person name="Montanini B."/>
            <person name="Hainaut M."/>
            <person name="Levati E."/>
            <person name="Barry K.W."/>
            <person name="Belfiori B."/>
            <person name="Cichocki N."/>
            <person name="Clum A."/>
            <person name="Dockter R.B."/>
            <person name="Fauchery L."/>
            <person name="Guy J."/>
            <person name="Iotti M."/>
            <person name="Le Tacon F."/>
            <person name="Lindquist E.A."/>
            <person name="Lipzen A."/>
            <person name="Malagnac F."/>
            <person name="Mello A."/>
            <person name="Molinier V."/>
            <person name="Miyauchi S."/>
            <person name="Poulain J."/>
            <person name="Riccioni C."/>
            <person name="Rubini A."/>
            <person name="Sitrit Y."/>
            <person name="Splivallo R."/>
            <person name="Traeger S."/>
            <person name="Wang M."/>
            <person name="Zifcakova L."/>
            <person name="Wipf D."/>
            <person name="Zambonelli A."/>
            <person name="Paolocci F."/>
            <person name="Nowrousian M."/>
            <person name="Ottonello S."/>
            <person name="Baldrian P."/>
            <person name="Spatafora J.W."/>
            <person name="Henrissat B."/>
            <person name="Nagy L.G."/>
            <person name="Aury J.M."/>
            <person name="Wincker P."/>
            <person name="Grigoriev I.V."/>
            <person name="Bonfante P."/>
            <person name="Martin F.M."/>
        </authorList>
    </citation>
    <scope>NUCLEOTIDE SEQUENCE [LARGE SCALE GENOMIC DNA]</scope>
    <source>
        <strain evidence="1 2">RN42</strain>
    </source>
</reference>
<evidence type="ECO:0000313" key="2">
    <source>
        <dbReference type="Proteomes" id="UP000275078"/>
    </source>
</evidence>
<gene>
    <name evidence="1" type="ORF">BJ508DRAFT_329368</name>
</gene>
<organism evidence="1 2">
    <name type="scientific">Ascobolus immersus RN42</name>
    <dbReference type="NCBI Taxonomy" id="1160509"/>
    <lineage>
        <taxon>Eukaryota</taxon>
        <taxon>Fungi</taxon>
        <taxon>Dikarya</taxon>
        <taxon>Ascomycota</taxon>
        <taxon>Pezizomycotina</taxon>
        <taxon>Pezizomycetes</taxon>
        <taxon>Pezizales</taxon>
        <taxon>Ascobolaceae</taxon>
        <taxon>Ascobolus</taxon>
    </lineage>
</organism>
<keyword evidence="2" id="KW-1185">Reference proteome</keyword>
<dbReference type="AlphaFoldDB" id="A0A3N4HX41"/>
<proteinExistence type="predicted"/>
<sequence>MAQVVGLSPEQLTALLNVFASSQLTSNQMAPRMTFKDANVPYFNPDVGCAKRYETIDGKRCVGDPFDYAEDIIDACNTLGHQVVAQNLHTRLDGHSATLWYKQLPQADKYALMNDPLPPQIAGQLSEGCPRWRAKLIEVFADKKNNSLARVATNVTE</sequence>
<evidence type="ECO:0000313" key="1">
    <source>
        <dbReference type="EMBL" id="RPA78239.1"/>
    </source>
</evidence>